<dbReference type="PROSITE" id="PS00028">
    <property type="entry name" value="ZINC_FINGER_C2H2_1"/>
    <property type="match status" value="1"/>
</dbReference>
<dbReference type="GO" id="GO:0009739">
    <property type="term" value="P:response to gibberellin"/>
    <property type="evidence" value="ECO:0007669"/>
    <property type="project" value="InterPro"/>
</dbReference>
<reference evidence="4" key="1">
    <citation type="submission" date="2024-03" db="EMBL/GenBank/DDBJ databases">
        <title>WGS assembly of Saponaria officinalis var. Norfolk2.</title>
        <authorList>
            <person name="Jenkins J."/>
            <person name="Shu S."/>
            <person name="Grimwood J."/>
            <person name="Barry K."/>
            <person name="Goodstein D."/>
            <person name="Schmutz J."/>
            <person name="Leebens-Mack J."/>
            <person name="Osbourn A."/>
        </authorList>
    </citation>
    <scope>NUCLEOTIDE SEQUENCE [LARGE SCALE GENOMIC DNA]</scope>
    <source>
        <strain evidence="4">JIC</strain>
    </source>
</reference>
<dbReference type="EMBL" id="JBDFQZ010000005">
    <property type="protein sequence ID" value="KAK9725628.1"/>
    <property type="molecule type" value="Genomic_DNA"/>
</dbReference>
<keyword evidence="5" id="KW-1185">Reference proteome</keyword>
<organism evidence="4 5">
    <name type="scientific">Saponaria officinalis</name>
    <name type="common">Common soapwort</name>
    <name type="synonym">Lychnis saponaria</name>
    <dbReference type="NCBI Taxonomy" id="3572"/>
    <lineage>
        <taxon>Eukaryota</taxon>
        <taxon>Viridiplantae</taxon>
        <taxon>Streptophyta</taxon>
        <taxon>Embryophyta</taxon>
        <taxon>Tracheophyta</taxon>
        <taxon>Spermatophyta</taxon>
        <taxon>Magnoliopsida</taxon>
        <taxon>eudicotyledons</taxon>
        <taxon>Gunneridae</taxon>
        <taxon>Pentapetalae</taxon>
        <taxon>Caryophyllales</taxon>
        <taxon>Caryophyllaceae</taxon>
        <taxon>Caryophylleae</taxon>
        <taxon>Saponaria</taxon>
    </lineage>
</organism>
<dbReference type="InterPro" id="IPR044291">
    <property type="entry name" value="GIS/GIS2/ZFP8"/>
</dbReference>
<keyword evidence="1" id="KW-0479">Metal-binding</keyword>
<feature type="region of interest" description="Disordered" evidence="2">
    <location>
        <begin position="66"/>
        <end position="96"/>
    </location>
</feature>
<dbReference type="PROSITE" id="PS50157">
    <property type="entry name" value="ZINC_FINGER_C2H2_2"/>
    <property type="match status" value="1"/>
</dbReference>
<evidence type="ECO:0000256" key="1">
    <source>
        <dbReference type="PROSITE-ProRule" id="PRU00042"/>
    </source>
</evidence>
<evidence type="ECO:0000313" key="4">
    <source>
        <dbReference type="EMBL" id="KAK9725628.1"/>
    </source>
</evidence>
<dbReference type="GO" id="GO:0010090">
    <property type="term" value="P:trichome morphogenesis"/>
    <property type="evidence" value="ECO:0007669"/>
    <property type="project" value="InterPro"/>
</dbReference>
<dbReference type="AlphaFoldDB" id="A0AAW1KYH3"/>
<keyword evidence="1" id="KW-0863">Zinc-finger</keyword>
<evidence type="ECO:0000259" key="3">
    <source>
        <dbReference type="PROSITE" id="PS50157"/>
    </source>
</evidence>
<feature type="region of interest" description="Disordered" evidence="2">
    <location>
        <begin position="25"/>
        <end position="50"/>
    </location>
</feature>
<feature type="region of interest" description="Disordered" evidence="2">
    <location>
        <begin position="277"/>
        <end position="298"/>
    </location>
</feature>
<dbReference type="PANTHER" id="PTHR46547:SF7">
    <property type="entry name" value="ZINC FINGER PROTEIN GIS"/>
    <property type="match status" value="1"/>
</dbReference>
<evidence type="ECO:0000313" key="5">
    <source>
        <dbReference type="Proteomes" id="UP001443914"/>
    </source>
</evidence>
<dbReference type="GO" id="GO:0008270">
    <property type="term" value="F:zinc ion binding"/>
    <property type="evidence" value="ECO:0007669"/>
    <property type="project" value="UniProtKB-KW"/>
</dbReference>
<protein>
    <recommendedName>
        <fullName evidence="3">C2H2-type domain-containing protein</fullName>
    </recommendedName>
</protein>
<dbReference type="InterPro" id="IPR013087">
    <property type="entry name" value="Znf_C2H2_type"/>
</dbReference>
<comment type="caution">
    <text evidence="4">The sequence shown here is derived from an EMBL/GenBank/DDBJ whole genome shotgun (WGS) entry which is preliminary data.</text>
</comment>
<accession>A0AAW1KYH3</accession>
<keyword evidence="1" id="KW-0862">Zinc</keyword>
<dbReference type="Proteomes" id="UP001443914">
    <property type="component" value="Unassembled WGS sequence"/>
</dbReference>
<name>A0AAW1KYH3_SAPOF</name>
<dbReference type="PANTHER" id="PTHR46547">
    <property type="entry name" value="ZINC FINGER PROTEIN GIS"/>
    <property type="match status" value="1"/>
</dbReference>
<sequence>MEKGAITTSTNDQTHDFMNVDSFSQLPFLRPSPTTTKDNKSPSSSTSSSSAIRLFGIDFSSTTTTTATEISNSDNDTTTTNKDDNNKTNSENGESGRKFECHYCCRNFPTSQALGGHQNAHKRERQHAKRAHLQSAMMAADPHHNHHHHLYNHLVNYRPTNSYNQNYPSTLTNTTSRFSSNSTHFLPTSTTTPSNFGNHTRHHHHTPPTINGNPLMWRVPTLPHSDHSRVIHRDRSLPSLTYFNGTPNINNTSKLLNIDNSSKNSMSMSMSMSMNMSSSQTQIGRRGGSDHVSLDLRL</sequence>
<gene>
    <name evidence="4" type="ORF">RND81_05G158300</name>
</gene>
<evidence type="ECO:0000256" key="2">
    <source>
        <dbReference type="SAM" id="MobiDB-lite"/>
    </source>
</evidence>
<feature type="compositionally biased region" description="Low complexity" evidence="2">
    <location>
        <begin position="31"/>
        <end position="50"/>
    </location>
</feature>
<feature type="compositionally biased region" description="Basic and acidic residues" evidence="2">
    <location>
        <begin position="287"/>
        <end position="298"/>
    </location>
</feature>
<proteinExistence type="predicted"/>
<dbReference type="GO" id="GO:0003700">
    <property type="term" value="F:DNA-binding transcription factor activity"/>
    <property type="evidence" value="ECO:0007669"/>
    <property type="project" value="InterPro"/>
</dbReference>
<feature type="domain" description="C2H2-type" evidence="3">
    <location>
        <begin position="99"/>
        <end position="126"/>
    </location>
</feature>
<feature type="compositionally biased region" description="Low complexity" evidence="2">
    <location>
        <begin position="66"/>
        <end position="80"/>
    </location>
</feature>